<keyword evidence="4" id="KW-1185">Reference proteome</keyword>
<dbReference type="EMBL" id="FNBG01000053">
    <property type="protein sequence ID" value="SDG52370.1"/>
    <property type="molecule type" value="Genomic_DNA"/>
</dbReference>
<dbReference type="SUPFAM" id="SSF55383">
    <property type="entry name" value="Copper amine oxidase, domain N"/>
    <property type="match status" value="1"/>
</dbReference>
<dbReference type="Pfam" id="PF00704">
    <property type="entry name" value="Glyco_hydro_18"/>
    <property type="match status" value="1"/>
</dbReference>
<feature type="signal peptide" evidence="1">
    <location>
        <begin position="1"/>
        <end position="25"/>
    </location>
</feature>
<dbReference type="Gene3D" id="3.20.20.80">
    <property type="entry name" value="Glycosidases"/>
    <property type="match status" value="1"/>
</dbReference>
<dbReference type="InterPro" id="IPR036582">
    <property type="entry name" value="Mao_N_sf"/>
</dbReference>
<accession>A0A1G7V080</accession>
<dbReference type="PANTHER" id="PTHR46066">
    <property type="entry name" value="CHITINASE DOMAIN-CONTAINING PROTEIN 1 FAMILY MEMBER"/>
    <property type="match status" value="1"/>
</dbReference>
<dbReference type="InterPro" id="IPR012854">
    <property type="entry name" value="Cu_amine_oxidase-like_N"/>
</dbReference>
<evidence type="ECO:0000313" key="3">
    <source>
        <dbReference type="EMBL" id="SDG52370.1"/>
    </source>
</evidence>
<dbReference type="RefSeq" id="WP_091236438.1">
    <property type="nucleotide sequence ID" value="NZ_FNBG01000053.1"/>
</dbReference>
<evidence type="ECO:0000259" key="2">
    <source>
        <dbReference type="PROSITE" id="PS51910"/>
    </source>
</evidence>
<dbReference type="AlphaFoldDB" id="A0A1G7V080"/>
<reference evidence="3 4" key="1">
    <citation type="submission" date="2016-10" db="EMBL/GenBank/DDBJ databases">
        <authorList>
            <person name="de Groot N.N."/>
        </authorList>
    </citation>
    <scope>NUCLEOTIDE SEQUENCE [LARGE SCALE GENOMIC DNA]</scope>
    <source>
        <strain evidence="3 4">DSM 28129</strain>
    </source>
</reference>
<name>A0A1G7V080_9BACL</name>
<dbReference type="Proteomes" id="UP000198972">
    <property type="component" value="Unassembled WGS sequence"/>
</dbReference>
<feature type="domain" description="GH18" evidence="2">
    <location>
        <begin position="155"/>
        <end position="417"/>
    </location>
</feature>
<dbReference type="PROSITE" id="PS51910">
    <property type="entry name" value="GH18_2"/>
    <property type="match status" value="1"/>
</dbReference>
<dbReference type="Pfam" id="PF07833">
    <property type="entry name" value="Cu_amine_oxidN1"/>
    <property type="match status" value="1"/>
</dbReference>
<organism evidence="3 4">
    <name type="scientific">Fontibacillus panacisegetis</name>
    <dbReference type="NCBI Taxonomy" id="670482"/>
    <lineage>
        <taxon>Bacteria</taxon>
        <taxon>Bacillati</taxon>
        <taxon>Bacillota</taxon>
        <taxon>Bacilli</taxon>
        <taxon>Bacillales</taxon>
        <taxon>Paenibacillaceae</taxon>
        <taxon>Fontibacillus</taxon>
    </lineage>
</organism>
<dbReference type="Gene3D" id="3.30.457.10">
    <property type="entry name" value="Copper amine oxidase-like, N-terminal domain"/>
    <property type="match status" value="1"/>
</dbReference>
<dbReference type="InterPro" id="IPR017853">
    <property type="entry name" value="GH"/>
</dbReference>
<dbReference type="InterPro" id="IPR001223">
    <property type="entry name" value="Glyco_hydro18_cat"/>
</dbReference>
<dbReference type="PANTHER" id="PTHR46066:SF2">
    <property type="entry name" value="CHITINASE DOMAIN-CONTAINING PROTEIN 1"/>
    <property type="match status" value="1"/>
</dbReference>
<sequence>MSKRLGKLILAASIVSGGMLGISQAPTEASSAVKIMLDGYPLSFSGDPVIMNGTTMVPFRSISEAMGINVTWNQATKTILAVKGDGAEAIRVQLTLDNKKALVNGTATPLAVAPQAVQGNTLIPLSFFSQQFGATVGWDQTARTVSITSPQEKMYTLAFYATSSFSEVETIPRFNSVSFGWSRIDENGKFATTGKAGDFQFPKPAGDINAETLVLDAAKAGTTPYLMVLSGDTKGELTKIIENAEFRQQAILDMITTAKENHFEGILLDFEGLGLTTDKTLTRSAFTAFVKELDTATNKEDLKLSLALHPLNSSYQGYDYKALGDIADELIIMAYDYGTKGTPEPVNKINEAILLALEQTDKDNLILGINLYSENADSVSTVIGLAKRYDLKGIALWRLGLISSDEWSSMQRSVEFRQ</sequence>
<feature type="chain" id="PRO_5039317105" evidence="1">
    <location>
        <begin position="26"/>
        <end position="418"/>
    </location>
</feature>
<evidence type="ECO:0000256" key="1">
    <source>
        <dbReference type="SAM" id="SignalP"/>
    </source>
</evidence>
<gene>
    <name evidence="3" type="ORF">SAMN04488542_15310</name>
</gene>
<keyword evidence="3" id="KW-0378">Hydrolase</keyword>
<protein>
    <submittedName>
        <fullName evidence="3">Glycosyl hydrolases family 18</fullName>
    </submittedName>
</protein>
<dbReference type="GO" id="GO:0005975">
    <property type="term" value="P:carbohydrate metabolic process"/>
    <property type="evidence" value="ECO:0007669"/>
    <property type="project" value="InterPro"/>
</dbReference>
<keyword evidence="1" id="KW-0732">Signal</keyword>
<dbReference type="GO" id="GO:0016787">
    <property type="term" value="F:hydrolase activity"/>
    <property type="evidence" value="ECO:0007669"/>
    <property type="project" value="UniProtKB-KW"/>
</dbReference>
<evidence type="ECO:0000313" key="4">
    <source>
        <dbReference type="Proteomes" id="UP000198972"/>
    </source>
</evidence>
<dbReference type="OrthoDB" id="9769314at2"/>
<dbReference type="SUPFAM" id="SSF51445">
    <property type="entry name" value="(Trans)glycosidases"/>
    <property type="match status" value="1"/>
</dbReference>
<dbReference type="STRING" id="670482.SAMN04488542_15310"/>
<proteinExistence type="predicted"/>